<dbReference type="PROSITE" id="PS50111">
    <property type="entry name" value="CHEMOTAXIS_TRANSDUC_2"/>
    <property type="match status" value="1"/>
</dbReference>
<dbReference type="InterPro" id="IPR004089">
    <property type="entry name" value="MCPsignal_dom"/>
</dbReference>
<dbReference type="PANTHER" id="PTHR32089:SF112">
    <property type="entry name" value="LYSOZYME-LIKE PROTEIN-RELATED"/>
    <property type="match status" value="1"/>
</dbReference>
<dbReference type="SUPFAM" id="SSF58104">
    <property type="entry name" value="Methyl-accepting chemotaxis protein (MCP) signaling domain"/>
    <property type="match status" value="1"/>
</dbReference>
<keyword evidence="8" id="KW-0812">Transmembrane</keyword>
<name>A0ABP7VMQ6_9BACI</name>
<feature type="domain" description="HAMP" evidence="10">
    <location>
        <begin position="258"/>
        <end position="311"/>
    </location>
</feature>
<evidence type="ECO:0000256" key="3">
    <source>
        <dbReference type="ARBA" id="ARBA00023136"/>
    </source>
</evidence>
<dbReference type="PRINTS" id="PR00260">
    <property type="entry name" value="CHEMTRNSDUCR"/>
</dbReference>
<evidence type="ECO:0000256" key="1">
    <source>
        <dbReference type="ARBA" id="ARBA00004236"/>
    </source>
</evidence>
<dbReference type="Gene3D" id="1.10.287.950">
    <property type="entry name" value="Methyl-accepting chemotaxis protein"/>
    <property type="match status" value="1"/>
</dbReference>
<dbReference type="Proteomes" id="UP001501734">
    <property type="component" value="Unassembled WGS sequence"/>
</dbReference>
<evidence type="ECO:0000259" key="10">
    <source>
        <dbReference type="PROSITE" id="PS50885"/>
    </source>
</evidence>
<dbReference type="InterPro" id="IPR004090">
    <property type="entry name" value="Chemotax_Me-accpt_rcpt"/>
</dbReference>
<dbReference type="PANTHER" id="PTHR32089">
    <property type="entry name" value="METHYL-ACCEPTING CHEMOTAXIS PROTEIN MCPB"/>
    <property type="match status" value="1"/>
</dbReference>
<dbReference type="CDD" id="cd11386">
    <property type="entry name" value="MCP_signal"/>
    <property type="match status" value="1"/>
</dbReference>
<dbReference type="SMART" id="SM00283">
    <property type="entry name" value="MA"/>
    <property type="match status" value="1"/>
</dbReference>
<feature type="transmembrane region" description="Helical" evidence="8">
    <location>
        <begin position="234"/>
        <end position="256"/>
    </location>
</feature>
<dbReference type="SMART" id="SM00304">
    <property type="entry name" value="HAMP"/>
    <property type="match status" value="1"/>
</dbReference>
<dbReference type="InterPro" id="IPR003660">
    <property type="entry name" value="HAMP_dom"/>
</dbReference>
<dbReference type="Pfam" id="PF00015">
    <property type="entry name" value="MCPsignal"/>
    <property type="match status" value="1"/>
</dbReference>
<evidence type="ECO:0000313" key="12">
    <source>
        <dbReference type="Proteomes" id="UP001501734"/>
    </source>
</evidence>
<feature type="region of interest" description="Disordered" evidence="7">
    <location>
        <begin position="570"/>
        <end position="589"/>
    </location>
</feature>
<keyword evidence="8" id="KW-1133">Transmembrane helix</keyword>
<gene>
    <name evidence="11" type="ORF">GCM10022410_15170</name>
</gene>
<keyword evidence="3 8" id="KW-0472">Membrane</keyword>
<sequence>MNKRFNFKKVIESRPIQFIKSSFGKIKLPKRREKSEKMKIRVKTTRRKKIGNLGLHNLKIGWKYGVVLIIIFILLVVATTLVAVSINEAQEDMDVLVDEADLAVLTIELSDLMNSKGLSAMAYAQFGNESHLNEFETKNVEVDERIAYLSEHIVGDSHISLFNEVERLNQELNDMFYNEIVDSIGAGSDVMRLYSNRYNNATANAGLYLESLRGLITEDRDLAANNAEESKNMALVMLFSSMFISIIIALILVLYISRHVSRHLNQVVVMSDRIASGDLTETDYHYQGKDEIGQLSNSMEQMRLQLTTMIDSIKQTSLLVGTQSEQLNQSADDVKSGTEQIAATMEELASGTETQANFASDLVETMTAFAEQIKSINTSSESINESSNSVLKETELGNEYMNKSIAQMNSIDQIVKDAVDKVEGLDKQTQEISKLVGVVKDIADQTNLLALNAAIEAARAGEHGLGFAVVADEVRKLAEQVANSVVSIAKNVSEIQAESKAVSTALEQGYDEVEQGTKDISETGVRFKAIDDAIALMTSNVQTVMAGLEELNNDSAKVNEAVQEIASISEESAAGVEETSASAEEASSSMEGVAIGASTLLESAQELSELVQKFKM</sequence>
<evidence type="ECO:0000259" key="9">
    <source>
        <dbReference type="PROSITE" id="PS50111"/>
    </source>
</evidence>
<feature type="domain" description="Methyl-accepting transducer" evidence="9">
    <location>
        <begin position="330"/>
        <end position="580"/>
    </location>
</feature>
<organism evidence="11 12">
    <name type="scientific">Amphibacillus indicireducens</name>
    <dbReference type="NCBI Taxonomy" id="1076330"/>
    <lineage>
        <taxon>Bacteria</taxon>
        <taxon>Bacillati</taxon>
        <taxon>Bacillota</taxon>
        <taxon>Bacilli</taxon>
        <taxon>Bacillales</taxon>
        <taxon>Bacillaceae</taxon>
        <taxon>Amphibacillus</taxon>
    </lineage>
</organism>
<reference evidence="12" key="1">
    <citation type="journal article" date="2019" name="Int. J. Syst. Evol. Microbiol.">
        <title>The Global Catalogue of Microorganisms (GCM) 10K type strain sequencing project: providing services to taxonomists for standard genome sequencing and annotation.</title>
        <authorList>
            <consortium name="The Broad Institute Genomics Platform"/>
            <consortium name="The Broad Institute Genome Sequencing Center for Infectious Disease"/>
            <person name="Wu L."/>
            <person name="Ma J."/>
        </authorList>
    </citation>
    <scope>NUCLEOTIDE SEQUENCE [LARGE SCALE GENOMIC DNA]</scope>
    <source>
        <strain evidence="12">JCM 17250</strain>
    </source>
</reference>
<evidence type="ECO:0000256" key="5">
    <source>
        <dbReference type="ARBA" id="ARBA00029447"/>
    </source>
</evidence>
<dbReference type="CDD" id="cd06225">
    <property type="entry name" value="HAMP"/>
    <property type="match status" value="1"/>
</dbReference>
<evidence type="ECO:0000256" key="4">
    <source>
        <dbReference type="ARBA" id="ARBA00023224"/>
    </source>
</evidence>
<dbReference type="PROSITE" id="PS50885">
    <property type="entry name" value="HAMP"/>
    <property type="match status" value="1"/>
</dbReference>
<comment type="caution">
    <text evidence="11">The sequence shown here is derived from an EMBL/GenBank/DDBJ whole genome shotgun (WGS) entry which is preliminary data.</text>
</comment>
<proteinExistence type="inferred from homology"/>
<dbReference type="EMBL" id="BAABDL010000078">
    <property type="protein sequence ID" value="GAA4070345.1"/>
    <property type="molecule type" value="Genomic_DNA"/>
</dbReference>
<evidence type="ECO:0000313" key="11">
    <source>
        <dbReference type="EMBL" id="GAA4070345.1"/>
    </source>
</evidence>
<protein>
    <submittedName>
        <fullName evidence="11">Methyl-accepting chemotaxis protein</fullName>
    </submittedName>
</protein>
<keyword evidence="12" id="KW-1185">Reference proteome</keyword>
<evidence type="ECO:0000256" key="6">
    <source>
        <dbReference type="PROSITE-ProRule" id="PRU00284"/>
    </source>
</evidence>
<evidence type="ECO:0000256" key="8">
    <source>
        <dbReference type="SAM" id="Phobius"/>
    </source>
</evidence>
<keyword evidence="2" id="KW-1003">Cell membrane</keyword>
<evidence type="ECO:0000256" key="7">
    <source>
        <dbReference type="SAM" id="MobiDB-lite"/>
    </source>
</evidence>
<accession>A0ABP7VMQ6</accession>
<comment type="similarity">
    <text evidence="5">Belongs to the methyl-accepting chemotaxis (MCP) protein family.</text>
</comment>
<dbReference type="RefSeq" id="WP_344911871.1">
    <property type="nucleotide sequence ID" value="NZ_BAABDL010000078.1"/>
</dbReference>
<dbReference type="Pfam" id="PF00672">
    <property type="entry name" value="HAMP"/>
    <property type="match status" value="1"/>
</dbReference>
<keyword evidence="4 6" id="KW-0807">Transducer</keyword>
<comment type="subcellular location">
    <subcellularLocation>
        <location evidence="1">Cell membrane</location>
    </subcellularLocation>
</comment>
<feature type="transmembrane region" description="Helical" evidence="8">
    <location>
        <begin position="64"/>
        <end position="86"/>
    </location>
</feature>
<evidence type="ECO:0000256" key="2">
    <source>
        <dbReference type="ARBA" id="ARBA00022475"/>
    </source>
</evidence>